<organism evidence="1">
    <name type="scientific">Arundo donax</name>
    <name type="common">Giant reed</name>
    <name type="synonym">Donax arundinaceus</name>
    <dbReference type="NCBI Taxonomy" id="35708"/>
    <lineage>
        <taxon>Eukaryota</taxon>
        <taxon>Viridiplantae</taxon>
        <taxon>Streptophyta</taxon>
        <taxon>Embryophyta</taxon>
        <taxon>Tracheophyta</taxon>
        <taxon>Spermatophyta</taxon>
        <taxon>Magnoliopsida</taxon>
        <taxon>Liliopsida</taxon>
        <taxon>Poales</taxon>
        <taxon>Poaceae</taxon>
        <taxon>PACMAD clade</taxon>
        <taxon>Arundinoideae</taxon>
        <taxon>Arundineae</taxon>
        <taxon>Arundo</taxon>
    </lineage>
</organism>
<protein>
    <submittedName>
        <fullName evidence="1">Uncharacterized protein</fullName>
    </submittedName>
</protein>
<accession>A0A0A9FRD1</accession>
<reference evidence="1" key="2">
    <citation type="journal article" date="2015" name="Data Brief">
        <title>Shoot transcriptome of the giant reed, Arundo donax.</title>
        <authorList>
            <person name="Barrero R.A."/>
            <person name="Guerrero F.D."/>
            <person name="Moolhuijzen P."/>
            <person name="Goolsby J.A."/>
            <person name="Tidwell J."/>
            <person name="Bellgard S.E."/>
            <person name="Bellgard M.I."/>
        </authorList>
    </citation>
    <scope>NUCLEOTIDE SEQUENCE</scope>
    <source>
        <tissue evidence="1">Shoot tissue taken approximately 20 cm above the soil surface</tissue>
    </source>
</reference>
<dbReference type="EMBL" id="GBRH01187038">
    <property type="protein sequence ID" value="JAE10858.1"/>
    <property type="molecule type" value="Transcribed_RNA"/>
</dbReference>
<reference evidence="1" key="1">
    <citation type="submission" date="2014-09" db="EMBL/GenBank/DDBJ databases">
        <authorList>
            <person name="Magalhaes I.L.F."/>
            <person name="Oliveira U."/>
            <person name="Santos F.R."/>
            <person name="Vidigal T.H.D.A."/>
            <person name="Brescovit A.D."/>
            <person name="Santos A.J."/>
        </authorList>
    </citation>
    <scope>NUCLEOTIDE SEQUENCE</scope>
    <source>
        <tissue evidence="1">Shoot tissue taken approximately 20 cm above the soil surface</tissue>
    </source>
</reference>
<name>A0A0A9FRD1_ARUDO</name>
<evidence type="ECO:0000313" key="1">
    <source>
        <dbReference type="EMBL" id="JAE10858.1"/>
    </source>
</evidence>
<proteinExistence type="predicted"/>
<dbReference type="AlphaFoldDB" id="A0A0A9FRD1"/>
<sequence length="30" mass="3244">MCFTVAILFSEEIRHLVLLVLVPSGKGLAS</sequence>